<protein>
    <submittedName>
        <fullName evidence="1">Uncharacterized protein</fullName>
    </submittedName>
</protein>
<dbReference type="EMBL" id="VSSQ01097754">
    <property type="protein sequence ID" value="MPN40983.1"/>
    <property type="molecule type" value="Genomic_DNA"/>
</dbReference>
<reference evidence="1" key="1">
    <citation type="submission" date="2019-08" db="EMBL/GenBank/DDBJ databases">
        <authorList>
            <person name="Kucharzyk K."/>
            <person name="Murdoch R.W."/>
            <person name="Higgins S."/>
            <person name="Loffler F."/>
        </authorList>
    </citation>
    <scope>NUCLEOTIDE SEQUENCE</scope>
</reference>
<evidence type="ECO:0000313" key="1">
    <source>
        <dbReference type="EMBL" id="MPN40983.1"/>
    </source>
</evidence>
<accession>A0A645I0B9</accession>
<dbReference type="AlphaFoldDB" id="A0A645I0B9"/>
<sequence>MLVASDGDKVRDISFDHVRVKLKKTSKWPLEGYDLRPRQHEPFLKRNVSAFFLSSVKAIQFSSVEAQVEDYRGFGSCLETENATYTGEVCDAP</sequence>
<gene>
    <name evidence="1" type="ORF">SDC9_188523</name>
</gene>
<comment type="caution">
    <text evidence="1">The sequence shown here is derived from an EMBL/GenBank/DDBJ whole genome shotgun (WGS) entry which is preliminary data.</text>
</comment>
<name>A0A645I0B9_9ZZZZ</name>
<proteinExistence type="predicted"/>
<organism evidence="1">
    <name type="scientific">bioreactor metagenome</name>
    <dbReference type="NCBI Taxonomy" id="1076179"/>
    <lineage>
        <taxon>unclassified sequences</taxon>
        <taxon>metagenomes</taxon>
        <taxon>ecological metagenomes</taxon>
    </lineage>
</organism>